<keyword evidence="3" id="KW-1185">Reference proteome</keyword>
<dbReference type="OrthoDB" id="420046at2759"/>
<reference evidence="4" key="1">
    <citation type="submission" date="2017-02" db="UniProtKB">
        <authorList>
            <consortium name="WormBaseParasite"/>
        </authorList>
    </citation>
    <scope>IDENTIFICATION</scope>
</reference>
<feature type="region of interest" description="Disordered" evidence="1">
    <location>
        <begin position="84"/>
        <end position="162"/>
    </location>
</feature>
<dbReference type="AlphaFoldDB" id="A0A0R3WW12"/>
<name>A0A0R3WW12_HYDTA</name>
<dbReference type="Gene3D" id="3.40.50.620">
    <property type="entry name" value="HUPs"/>
    <property type="match status" value="1"/>
</dbReference>
<accession>A0A0R3WW12</accession>
<dbReference type="Proteomes" id="UP000274429">
    <property type="component" value="Unassembled WGS sequence"/>
</dbReference>
<dbReference type="PANTHER" id="PTHR43686:SF1">
    <property type="entry name" value="AMINOTRAN_5 DOMAIN-CONTAINING PROTEIN"/>
    <property type="match status" value="1"/>
</dbReference>
<organism evidence="4">
    <name type="scientific">Hydatigena taeniaeformis</name>
    <name type="common">Feline tapeworm</name>
    <name type="synonym">Taenia taeniaeformis</name>
    <dbReference type="NCBI Taxonomy" id="6205"/>
    <lineage>
        <taxon>Eukaryota</taxon>
        <taxon>Metazoa</taxon>
        <taxon>Spiralia</taxon>
        <taxon>Lophotrochozoa</taxon>
        <taxon>Platyhelminthes</taxon>
        <taxon>Cestoda</taxon>
        <taxon>Eucestoda</taxon>
        <taxon>Cyclophyllidea</taxon>
        <taxon>Taeniidae</taxon>
        <taxon>Hydatigera</taxon>
    </lineage>
</organism>
<reference evidence="2 3" key="2">
    <citation type="submission" date="2018-11" db="EMBL/GenBank/DDBJ databases">
        <authorList>
            <consortium name="Pathogen Informatics"/>
        </authorList>
    </citation>
    <scope>NUCLEOTIDE SEQUENCE [LARGE SCALE GENOMIC DNA]</scope>
</reference>
<dbReference type="InterPro" id="IPR014729">
    <property type="entry name" value="Rossmann-like_a/b/a_fold"/>
</dbReference>
<dbReference type="PANTHER" id="PTHR43686">
    <property type="entry name" value="SULFURTRANSFERASE-RELATED"/>
    <property type="match status" value="1"/>
</dbReference>
<dbReference type="WBParaSite" id="TTAC_0000495201-mRNA-1">
    <property type="protein sequence ID" value="TTAC_0000495201-mRNA-1"/>
    <property type="gene ID" value="TTAC_0000495201"/>
</dbReference>
<evidence type="ECO:0000313" key="3">
    <source>
        <dbReference type="Proteomes" id="UP000274429"/>
    </source>
</evidence>
<dbReference type="SUPFAM" id="SSF52402">
    <property type="entry name" value="Adenine nucleotide alpha hydrolases-like"/>
    <property type="match status" value="1"/>
</dbReference>
<evidence type="ECO:0000256" key="1">
    <source>
        <dbReference type="SAM" id="MobiDB-lite"/>
    </source>
</evidence>
<sequence length="337" mass="37309">MAAKVELKRAVDFVKSAEVSPVPDVTANFDAISQKLRWFVLPCEAAAQMRGEINQLAISTGPSSPWKPGTMDPCTNAAAFATSQKISPSHRPNTATAASPTNHQAAKSSSHATHHRSLVGSTSPRHRNRRPTSSSPQHLFSLARPMSPNFSTLHNEPKSHAKHKNNFQQENNSHANDRSTTKNTYLTLKSTSPDSAAEWLNSGDPNELEVVLKGSKGPKVLSSFTKVSVSNERVERTSWQRPFKQLYRAFIKVIKYFDIIHLGDRVLVCLSGGKDSLSLLHCMHAYQEACLRCPDYPFFEIGAVTVDPGSSAFDPRPPIPYLAELVVKYFFERQSRP</sequence>
<protein>
    <submittedName>
        <fullName evidence="4">PAPS_reduct domain-containing protein</fullName>
    </submittedName>
</protein>
<evidence type="ECO:0000313" key="2">
    <source>
        <dbReference type="EMBL" id="VDM25915.1"/>
    </source>
</evidence>
<proteinExistence type="predicted"/>
<feature type="compositionally biased region" description="Polar residues" evidence="1">
    <location>
        <begin position="84"/>
        <end position="111"/>
    </location>
</feature>
<dbReference type="STRING" id="6205.A0A0R3WW12"/>
<gene>
    <name evidence="2" type="ORF">TTAC_LOCUS4939</name>
</gene>
<evidence type="ECO:0000313" key="4">
    <source>
        <dbReference type="WBParaSite" id="TTAC_0000495201-mRNA-1"/>
    </source>
</evidence>
<dbReference type="EMBL" id="UYWX01005723">
    <property type="protein sequence ID" value="VDM25915.1"/>
    <property type="molecule type" value="Genomic_DNA"/>
</dbReference>